<protein>
    <recommendedName>
        <fullName evidence="6">LicD family protein</fullName>
    </recommendedName>
</protein>
<dbReference type="Proteomes" id="UP000659061">
    <property type="component" value="Unassembled WGS sequence"/>
</dbReference>
<dbReference type="AlphaFoldDB" id="A0A8I0KMX2"/>
<dbReference type="EMBL" id="JACBZN010000001">
    <property type="protein sequence ID" value="NYI37626.1"/>
    <property type="molecule type" value="Genomic_DNA"/>
</dbReference>
<dbReference type="Proteomes" id="UP000587211">
    <property type="component" value="Unassembled WGS sequence"/>
</dbReference>
<comment type="caution">
    <text evidence="2">The sequence shown here is derived from an EMBL/GenBank/DDBJ whole genome shotgun (WGS) entry which is preliminary data.</text>
</comment>
<evidence type="ECO:0000256" key="1">
    <source>
        <dbReference type="SAM" id="MobiDB-lite"/>
    </source>
</evidence>
<evidence type="ECO:0000313" key="2">
    <source>
        <dbReference type="EMBL" id="MBD1271628.1"/>
    </source>
</evidence>
<evidence type="ECO:0000313" key="4">
    <source>
        <dbReference type="Proteomes" id="UP000587211"/>
    </source>
</evidence>
<evidence type="ECO:0000313" key="5">
    <source>
        <dbReference type="Proteomes" id="UP000659061"/>
    </source>
</evidence>
<keyword evidence="4" id="KW-1185">Reference proteome</keyword>
<proteinExistence type="predicted"/>
<organism evidence="2 5">
    <name type="scientific">Aeromicrobium tamlense</name>
    <dbReference type="NCBI Taxonomy" id="375541"/>
    <lineage>
        <taxon>Bacteria</taxon>
        <taxon>Bacillati</taxon>
        <taxon>Actinomycetota</taxon>
        <taxon>Actinomycetes</taxon>
        <taxon>Propionibacteriales</taxon>
        <taxon>Nocardioidaceae</taxon>
        <taxon>Aeromicrobium</taxon>
    </lineage>
</organism>
<reference evidence="3 4" key="1">
    <citation type="submission" date="2020-07" db="EMBL/GenBank/DDBJ databases">
        <title>Sequencing the genomes of 1000 actinobacteria strains.</title>
        <authorList>
            <person name="Klenk H.-P."/>
        </authorList>
    </citation>
    <scope>NUCLEOTIDE SEQUENCE [LARGE SCALE GENOMIC DNA]</scope>
    <source>
        <strain evidence="3 4">DSM 19087</strain>
    </source>
</reference>
<accession>A0A8I0KMX2</accession>
<sequence length="454" mass="49964">METLGELLTETVRSARAAFPDLDFVRPAGQLHVALPPTTVDRVRVELASPSILRLQSLGVSTTPALSPVELAARVTITASSFADGFRETFDPERLLDAEHPHGVQIRTEHEALPWAEVAFAEPVELTALHLRGIAARAAIESRDVRVLIGSPGGPWVTVYDAPGRAEELQAWVRARTVDVPDDLRPTFELLAGPLALTVAGHYQPARTAMKSAAKQLSDEARREFVRTVSEGVLHDRSLDWTAHGPTRSFRFWSAEEKQDYVRSTVAVADALRDLTPHVCFGYGAALAVVRDGDLIPHDDDLDLIVAFEPHEAATLPEAHALVEDFLRARGFTVKGDFFGHRHVAPAGGGKNVDVFSALFEGDRIAWYPGTRGALDRATMFPTSEREFLGVTVPLPADPVGYLETIYGPGWSTPDPAFKHRWRKKDFADQAATPPPPEPERRTGWLGRLRQSWR</sequence>
<name>A0A8I0KMX2_9ACTN</name>
<evidence type="ECO:0000313" key="3">
    <source>
        <dbReference type="EMBL" id="NYI37626.1"/>
    </source>
</evidence>
<gene>
    <name evidence="3" type="ORF">BJ975_001001</name>
    <name evidence="2" type="ORF">IDH50_15395</name>
</gene>
<evidence type="ECO:0008006" key="6">
    <source>
        <dbReference type="Google" id="ProtNLM"/>
    </source>
</evidence>
<dbReference type="RefSeq" id="WP_179424116.1">
    <property type="nucleotide sequence ID" value="NZ_BAAAMP010000003.1"/>
</dbReference>
<dbReference type="EMBL" id="JACWMT010000003">
    <property type="protein sequence ID" value="MBD1271628.1"/>
    <property type="molecule type" value="Genomic_DNA"/>
</dbReference>
<feature type="region of interest" description="Disordered" evidence="1">
    <location>
        <begin position="423"/>
        <end position="454"/>
    </location>
</feature>
<reference evidence="2" key="2">
    <citation type="submission" date="2020-09" db="EMBL/GenBank/DDBJ databases">
        <title>Novel species in genus Aeromicrobium.</title>
        <authorList>
            <person name="Zhang G."/>
        </authorList>
    </citation>
    <scope>NUCLEOTIDE SEQUENCE</scope>
    <source>
        <strain evidence="2">SSW1-57</strain>
    </source>
</reference>